<dbReference type="Proteomes" id="UP001321760">
    <property type="component" value="Unassembled WGS sequence"/>
</dbReference>
<evidence type="ECO:0000256" key="1">
    <source>
        <dbReference type="SAM" id="MobiDB-lite"/>
    </source>
</evidence>
<feature type="region of interest" description="Disordered" evidence="1">
    <location>
        <begin position="39"/>
        <end position="108"/>
    </location>
</feature>
<proteinExistence type="predicted"/>
<evidence type="ECO:0000313" key="3">
    <source>
        <dbReference type="Proteomes" id="UP001321760"/>
    </source>
</evidence>
<protein>
    <submittedName>
        <fullName evidence="2">Uncharacterized protein</fullName>
    </submittedName>
</protein>
<gene>
    <name evidence="2" type="ORF">QBC34DRAFT_108510</name>
</gene>
<feature type="compositionally biased region" description="Polar residues" evidence="1">
    <location>
        <begin position="1"/>
        <end position="13"/>
    </location>
</feature>
<reference evidence="2" key="1">
    <citation type="journal article" date="2023" name="Mol. Phylogenet. Evol.">
        <title>Genome-scale phylogeny and comparative genomics of the fungal order Sordariales.</title>
        <authorList>
            <person name="Hensen N."/>
            <person name="Bonometti L."/>
            <person name="Westerberg I."/>
            <person name="Brannstrom I.O."/>
            <person name="Guillou S."/>
            <person name="Cros-Aarteil S."/>
            <person name="Calhoun S."/>
            <person name="Haridas S."/>
            <person name="Kuo A."/>
            <person name="Mondo S."/>
            <person name="Pangilinan J."/>
            <person name="Riley R."/>
            <person name="LaButti K."/>
            <person name="Andreopoulos B."/>
            <person name="Lipzen A."/>
            <person name="Chen C."/>
            <person name="Yan M."/>
            <person name="Daum C."/>
            <person name="Ng V."/>
            <person name="Clum A."/>
            <person name="Steindorff A."/>
            <person name="Ohm R.A."/>
            <person name="Martin F."/>
            <person name="Silar P."/>
            <person name="Natvig D.O."/>
            <person name="Lalanne C."/>
            <person name="Gautier V."/>
            <person name="Ament-Velasquez S.L."/>
            <person name="Kruys A."/>
            <person name="Hutchinson M.I."/>
            <person name="Powell A.J."/>
            <person name="Barry K."/>
            <person name="Miller A.N."/>
            <person name="Grigoriev I.V."/>
            <person name="Debuchy R."/>
            <person name="Gladieux P."/>
            <person name="Hiltunen Thoren M."/>
            <person name="Johannesson H."/>
        </authorList>
    </citation>
    <scope>NUCLEOTIDE SEQUENCE</scope>
    <source>
        <strain evidence="2">PSN243</strain>
    </source>
</reference>
<feature type="compositionally biased region" description="Polar residues" evidence="1">
    <location>
        <begin position="78"/>
        <end position="89"/>
    </location>
</feature>
<reference evidence="2" key="2">
    <citation type="submission" date="2023-05" db="EMBL/GenBank/DDBJ databases">
        <authorList>
            <consortium name="Lawrence Berkeley National Laboratory"/>
            <person name="Steindorff A."/>
            <person name="Hensen N."/>
            <person name="Bonometti L."/>
            <person name="Westerberg I."/>
            <person name="Brannstrom I.O."/>
            <person name="Guillou S."/>
            <person name="Cros-Aarteil S."/>
            <person name="Calhoun S."/>
            <person name="Haridas S."/>
            <person name="Kuo A."/>
            <person name="Mondo S."/>
            <person name="Pangilinan J."/>
            <person name="Riley R."/>
            <person name="Labutti K."/>
            <person name="Andreopoulos B."/>
            <person name="Lipzen A."/>
            <person name="Chen C."/>
            <person name="Yanf M."/>
            <person name="Daum C."/>
            <person name="Ng V."/>
            <person name="Clum A."/>
            <person name="Ohm R."/>
            <person name="Martin F."/>
            <person name="Silar P."/>
            <person name="Natvig D."/>
            <person name="Lalanne C."/>
            <person name="Gautier V."/>
            <person name="Ament-Velasquez S.L."/>
            <person name="Kruys A."/>
            <person name="Hutchinson M.I."/>
            <person name="Powell A.J."/>
            <person name="Barry K."/>
            <person name="Miller A.N."/>
            <person name="Grigoriev I.V."/>
            <person name="Debuchy R."/>
            <person name="Gladieux P."/>
            <person name="Thoren M.H."/>
            <person name="Johannesson H."/>
        </authorList>
    </citation>
    <scope>NUCLEOTIDE SEQUENCE</scope>
    <source>
        <strain evidence="2">PSN243</strain>
    </source>
</reference>
<sequence>MPSTNKETPNPISSPAMGPRGHLSVKVRDGVATFTNSTCVRLAPTASSAAQGTPSPSIRERLRPSAHSGRQPQAKRQAGTTEGQNSSAANEGPEPITPPLPLQDARAVAPKDARARFDLVVLDGSSGEPVERSDRVGTATRPHLADNACALEHSLVFFVAELEEMDLSRQCREPGLSSRHWNCKGHKVSEAVDDVREIESADSGPPARMVETKGGDGWILVSGADDWEVIVKPTETLSRTFRTCTQKCCVEGAGGRK</sequence>
<keyword evidence="3" id="KW-1185">Reference proteome</keyword>
<feature type="region of interest" description="Disordered" evidence="1">
    <location>
        <begin position="1"/>
        <end position="23"/>
    </location>
</feature>
<name>A0AAV9H7V6_9PEZI</name>
<dbReference type="EMBL" id="MU865915">
    <property type="protein sequence ID" value="KAK4455151.1"/>
    <property type="molecule type" value="Genomic_DNA"/>
</dbReference>
<evidence type="ECO:0000313" key="2">
    <source>
        <dbReference type="EMBL" id="KAK4455151.1"/>
    </source>
</evidence>
<organism evidence="2 3">
    <name type="scientific">Podospora aff. communis PSN243</name>
    <dbReference type="NCBI Taxonomy" id="3040156"/>
    <lineage>
        <taxon>Eukaryota</taxon>
        <taxon>Fungi</taxon>
        <taxon>Dikarya</taxon>
        <taxon>Ascomycota</taxon>
        <taxon>Pezizomycotina</taxon>
        <taxon>Sordariomycetes</taxon>
        <taxon>Sordariomycetidae</taxon>
        <taxon>Sordariales</taxon>
        <taxon>Podosporaceae</taxon>
        <taxon>Podospora</taxon>
    </lineage>
</organism>
<feature type="compositionally biased region" description="Polar residues" evidence="1">
    <location>
        <begin position="39"/>
        <end position="56"/>
    </location>
</feature>
<accession>A0AAV9H7V6</accession>
<dbReference type="AlphaFoldDB" id="A0AAV9H7V6"/>
<comment type="caution">
    <text evidence="2">The sequence shown here is derived from an EMBL/GenBank/DDBJ whole genome shotgun (WGS) entry which is preliminary data.</text>
</comment>